<evidence type="ECO:0000256" key="1">
    <source>
        <dbReference type="SAM" id="MobiDB-lite"/>
    </source>
</evidence>
<accession>A0A1I0FW47</accession>
<name>A0A1I0FW47_9BACT</name>
<protein>
    <submittedName>
        <fullName evidence="2">Uncharacterized protein</fullName>
    </submittedName>
</protein>
<dbReference type="Proteomes" id="UP000181981">
    <property type="component" value="Unassembled WGS sequence"/>
</dbReference>
<reference evidence="2 3" key="1">
    <citation type="submission" date="2016-10" db="EMBL/GenBank/DDBJ databases">
        <authorList>
            <person name="de Groot N.N."/>
        </authorList>
    </citation>
    <scope>NUCLEOTIDE SEQUENCE [LARGE SCALE GENOMIC DNA]</scope>
    <source>
        <strain evidence="2 3">DSM 25947</strain>
    </source>
</reference>
<proteinExistence type="predicted"/>
<organism evidence="2 3">
    <name type="scientific">Draconibacterium orientale</name>
    <dbReference type="NCBI Taxonomy" id="1168034"/>
    <lineage>
        <taxon>Bacteria</taxon>
        <taxon>Pseudomonadati</taxon>
        <taxon>Bacteroidota</taxon>
        <taxon>Bacteroidia</taxon>
        <taxon>Marinilabiliales</taxon>
        <taxon>Prolixibacteraceae</taxon>
        <taxon>Draconibacterium</taxon>
    </lineage>
</organism>
<dbReference type="EMBL" id="FOHT01000018">
    <property type="protein sequence ID" value="SET62756.1"/>
    <property type="molecule type" value="Genomic_DNA"/>
</dbReference>
<sequence length="56" mass="6394">MFYSSTNLNEGKCRKSCATEKKRELHEGNNPKSTDAGWQVGASDLHVNANWQNRRK</sequence>
<feature type="region of interest" description="Disordered" evidence="1">
    <location>
        <begin position="21"/>
        <end position="56"/>
    </location>
</feature>
<gene>
    <name evidence="2" type="ORF">SAMN05444285_11836</name>
</gene>
<evidence type="ECO:0000313" key="2">
    <source>
        <dbReference type="EMBL" id="SET62756.1"/>
    </source>
</evidence>
<dbReference type="AlphaFoldDB" id="A0A1I0FW47"/>
<evidence type="ECO:0000313" key="3">
    <source>
        <dbReference type="Proteomes" id="UP000181981"/>
    </source>
</evidence>